<dbReference type="Pfam" id="PF01235">
    <property type="entry name" value="Na_Ala_symp"/>
    <property type="match status" value="1"/>
</dbReference>
<proteinExistence type="inferred from homology"/>
<dbReference type="PANTHER" id="PTHR30330:SF1">
    <property type="entry name" value="AMINO-ACID CARRIER PROTEIN ALST"/>
    <property type="match status" value="1"/>
</dbReference>
<feature type="non-terminal residue" evidence="9">
    <location>
        <position position="100"/>
    </location>
</feature>
<evidence type="ECO:0000313" key="9">
    <source>
        <dbReference type="EMBL" id="MDK7294123.1"/>
    </source>
</evidence>
<name>A0AAW6YKV9_9STRE</name>
<evidence type="ECO:0000256" key="2">
    <source>
        <dbReference type="ARBA" id="ARBA00009261"/>
    </source>
</evidence>
<dbReference type="InterPro" id="IPR001463">
    <property type="entry name" value="Na/Ala_symport"/>
</dbReference>
<accession>A0AAW6YKV9</accession>
<evidence type="ECO:0000256" key="7">
    <source>
        <dbReference type="ARBA" id="ARBA00023136"/>
    </source>
</evidence>
<comment type="similarity">
    <text evidence="2">Belongs to the alanine or glycine:cation symporter (AGCS) (TC 2.A.25) family.</text>
</comment>
<keyword evidence="3" id="KW-0813">Transport</keyword>
<keyword evidence="6 8" id="KW-1133">Transmembrane helix</keyword>
<evidence type="ECO:0000256" key="6">
    <source>
        <dbReference type="ARBA" id="ARBA00022989"/>
    </source>
</evidence>
<evidence type="ECO:0000256" key="3">
    <source>
        <dbReference type="ARBA" id="ARBA00022448"/>
    </source>
</evidence>
<feature type="transmembrane region" description="Helical" evidence="8">
    <location>
        <begin position="24"/>
        <end position="41"/>
    </location>
</feature>
<protein>
    <submittedName>
        <fullName evidence="9">Alanine:cation symporter family protein</fullName>
    </submittedName>
</protein>
<reference evidence="9" key="1">
    <citation type="submission" date="2023-05" db="EMBL/GenBank/DDBJ databases">
        <title>Cataloging the Phylogenetic Diversity of Human Bladder Bacteria.</title>
        <authorList>
            <person name="Du J."/>
        </authorList>
    </citation>
    <scope>NUCLEOTIDE SEQUENCE</scope>
    <source>
        <strain evidence="9">UMB0765</strain>
    </source>
</reference>
<dbReference type="EMBL" id="JASOPU010000179">
    <property type="protein sequence ID" value="MDK7294123.1"/>
    <property type="molecule type" value="Genomic_DNA"/>
</dbReference>
<evidence type="ECO:0000313" key="10">
    <source>
        <dbReference type="Proteomes" id="UP001237917"/>
    </source>
</evidence>
<gene>
    <name evidence="9" type="ORF">QP487_11955</name>
</gene>
<dbReference type="GO" id="GO:0005886">
    <property type="term" value="C:plasma membrane"/>
    <property type="evidence" value="ECO:0007669"/>
    <property type="project" value="UniProtKB-SubCell"/>
</dbReference>
<dbReference type="RefSeq" id="WP_285362553.1">
    <property type="nucleotide sequence ID" value="NZ_JASOPU010000179.1"/>
</dbReference>
<keyword evidence="7 8" id="KW-0472">Membrane</keyword>
<feature type="non-terminal residue" evidence="9">
    <location>
        <position position="1"/>
    </location>
</feature>
<keyword evidence="5 8" id="KW-0812">Transmembrane</keyword>
<keyword evidence="4" id="KW-1003">Cell membrane</keyword>
<evidence type="ECO:0000256" key="1">
    <source>
        <dbReference type="ARBA" id="ARBA00004651"/>
    </source>
</evidence>
<dbReference type="GO" id="GO:0005283">
    <property type="term" value="F:amino acid:sodium symporter activity"/>
    <property type="evidence" value="ECO:0007669"/>
    <property type="project" value="InterPro"/>
</dbReference>
<sequence length="100" mass="11252">LIGNLYYVDNNIAYIFKGTPRPGIMRLFRIFFILVVFLGALQESSLAWMTADILMALMALINLPAILLLSKQAIAALNDYHKQRKAGKNPVFRARDIGLD</sequence>
<comment type="caution">
    <text evidence="9">The sequence shown here is derived from an EMBL/GenBank/DDBJ whole genome shotgun (WGS) entry which is preliminary data.</text>
</comment>
<dbReference type="AlphaFoldDB" id="A0AAW6YKV9"/>
<evidence type="ECO:0000256" key="4">
    <source>
        <dbReference type="ARBA" id="ARBA00022475"/>
    </source>
</evidence>
<dbReference type="Proteomes" id="UP001237917">
    <property type="component" value="Unassembled WGS sequence"/>
</dbReference>
<evidence type="ECO:0000256" key="5">
    <source>
        <dbReference type="ARBA" id="ARBA00022692"/>
    </source>
</evidence>
<evidence type="ECO:0000256" key="8">
    <source>
        <dbReference type="SAM" id="Phobius"/>
    </source>
</evidence>
<comment type="subcellular location">
    <subcellularLocation>
        <location evidence="1">Cell membrane</location>
        <topology evidence="1">Multi-pass membrane protein</topology>
    </subcellularLocation>
</comment>
<dbReference type="PANTHER" id="PTHR30330">
    <property type="entry name" value="AGSS FAMILY TRANSPORTER, SODIUM-ALANINE"/>
    <property type="match status" value="1"/>
</dbReference>
<feature type="transmembrane region" description="Helical" evidence="8">
    <location>
        <begin position="47"/>
        <end position="69"/>
    </location>
</feature>
<organism evidence="9 10">
    <name type="scientific">Streptococcus pasteurianus</name>
    <dbReference type="NCBI Taxonomy" id="197614"/>
    <lineage>
        <taxon>Bacteria</taxon>
        <taxon>Bacillati</taxon>
        <taxon>Bacillota</taxon>
        <taxon>Bacilli</taxon>
        <taxon>Lactobacillales</taxon>
        <taxon>Streptococcaceae</taxon>
        <taxon>Streptococcus</taxon>
    </lineage>
</organism>